<evidence type="ECO:0000313" key="1">
    <source>
        <dbReference type="EMBL" id="PPQ97985.1"/>
    </source>
</evidence>
<comment type="caution">
    <text evidence="1">The sequence shown here is derived from an EMBL/GenBank/DDBJ whole genome shotgun (WGS) entry which is preliminary data.</text>
</comment>
<dbReference type="AlphaFoldDB" id="A0A409Y4S0"/>
<organism evidence="1 2">
    <name type="scientific">Gymnopilus dilepis</name>
    <dbReference type="NCBI Taxonomy" id="231916"/>
    <lineage>
        <taxon>Eukaryota</taxon>
        <taxon>Fungi</taxon>
        <taxon>Dikarya</taxon>
        <taxon>Basidiomycota</taxon>
        <taxon>Agaricomycotina</taxon>
        <taxon>Agaricomycetes</taxon>
        <taxon>Agaricomycetidae</taxon>
        <taxon>Agaricales</taxon>
        <taxon>Agaricineae</taxon>
        <taxon>Hymenogastraceae</taxon>
        <taxon>Gymnopilus</taxon>
    </lineage>
</organism>
<evidence type="ECO:0000313" key="2">
    <source>
        <dbReference type="Proteomes" id="UP000284706"/>
    </source>
</evidence>
<protein>
    <submittedName>
        <fullName evidence="1">Uncharacterized protein</fullName>
    </submittedName>
</protein>
<dbReference type="InParanoid" id="A0A409Y4S0"/>
<keyword evidence="2" id="KW-1185">Reference proteome</keyword>
<proteinExistence type="predicted"/>
<dbReference type="EMBL" id="NHYE01001155">
    <property type="protein sequence ID" value="PPQ97985.1"/>
    <property type="molecule type" value="Genomic_DNA"/>
</dbReference>
<sequence length="90" mass="10297">MRYVLKVERLRAATFEYHPHLVDLLVSIQKKPGGVIDAHLTWLLGLETIVQNIYELVVYEVSQVHTHRARNVENGEVENPAHEVNSLVTV</sequence>
<gene>
    <name evidence="1" type="ORF">CVT26_003132</name>
</gene>
<reference evidence="1 2" key="1">
    <citation type="journal article" date="2018" name="Evol. Lett.">
        <title>Horizontal gene cluster transfer increased hallucinogenic mushroom diversity.</title>
        <authorList>
            <person name="Reynolds H.T."/>
            <person name="Vijayakumar V."/>
            <person name="Gluck-Thaler E."/>
            <person name="Korotkin H.B."/>
            <person name="Matheny P.B."/>
            <person name="Slot J.C."/>
        </authorList>
    </citation>
    <scope>NUCLEOTIDE SEQUENCE [LARGE SCALE GENOMIC DNA]</scope>
    <source>
        <strain evidence="1 2">SRW20</strain>
    </source>
</reference>
<dbReference type="Proteomes" id="UP000284706">
    <property type="component" value="Unassembled WGS sequence"/>
</dbReference>
<name>A0A409Y4S0_9AGAR</name>
<accession>A0A409Y4S0</accession>